<dbReference type="AlphaFoldDB" id="X1RQ01"/>
<protein>
    <submittedName>
        <fullName evidence="1">Uncharacterized protein</fullName>
    </submittedName>
</protein>
<sequence>TALGNCDVPDPIEIKEWESCEINLNQNSGTYWVCAYSLTGDISTDYYKIYWNNQDVKKKRAFWTGSYWQKMDEASYTMKAEFRGKK</sequence>
<feature type="non-terminal residue" evidence="1">
    <location>
        <position position="1"/>
    </location>
</feature>
<comment type="caution">
    <text evidence="1">The sequence shown here is derived from an EMBL/GenBank/DDBJ whole genome shotgun (WGS) entry which is preliminary data.</text>
</comment>
<evidence type="ECO:0000313" key="1">
    <source>
        <dbReference type="EMBL" id="GAI57584.1"/>
    </source>
</evidence>
<reference evidence="1" key="1">
    <citation type="journal article" date="2014" name="Front. Microbiol.">
        <title>High frequency of phylogenetically diverse reductive dehalogenase-homologous genes in deep subseafloor sedimentary metagenomes.</title>
        <authorList>
            <person name="Kawai M."/>
            <person name="Futagami T."/>
            <person name="Toyoda A."/>
            <person name="Takaki Y."/>
            <person name="Nishi S."/>
            <person name="Hori S."/>
            <person name="Arai W."/>
            <person name="Tsubouchi T."/>
            <person name="Morono Y."/>
            <person name="Uchiyama I."/>
            <person name="Ito T."/>
            <person name="Fujiyama A."/>
            <person name="Inagaki F."/>
            <person name="Takami H."/>
        </authorList>
    </citation>
    <scope>NUCLEOTIDE SEQUENCE</scope>
    <source>
        <strain evidence="1">Expedition CK06-06</strain>
    </source>
</reference>
<gene>
    <name evidence="1" type="ORF">S06H3_60540</name>
</gene>
<organism evidence="1">
    <name type="scientific">marine sediment metagenome</name>
    <dbReference type="NCBI Taxonomy" id="412755"/>
    <lineage>
        <taxon>unclassified sequences</taxon>
        <taxon>metagenomes</taxon>
        <taxon>ecological metagenomes</taxon>
    </lineage>
</organism>
<dbReference type="EMBL" id="BARV01039512">
    <property type="protein sequence ID" value="GAI57584.1"/>
    <property type="molecule type" value="Genomic_DNA"/>
</dbReference>
<accession>X1RQ01</accession>
<proteinExistence type="predicted"/>
<name>X1RQ01_9ZZZZ</name>